<dbReference type="Gene3D" id="3.10.129.10">
    <property type="entry name" value="Hotdog Thioesterase"/>
    <property type="match status" value="1"/>
</dbReference>
<accession>A0A2N3G776</accession>
<evidence type="ECO:0000313" key="3">
    <source>
        <dbReference type="EMBL" id="PKQ28472.1"/>
    </source>
</evidence>
<evidence type="ECO:0000256" key="1">
    <source>
        <dbReference type="ARBA" id="ARBA00005254"/>
    </source>
</evidence>
<reference evidence="3 4" key="1">
    <citation type="journal article" date="2017" name="ISME J.">
        <title>Potential for microbial H2 and metal transformations associated with novel bacteria and archaea in deep terrestrial subsurface sediments.</title>
        <authorList>
            <person name="Hernsdorf A.W."/>
            <person name="Amano Y."/>
            <person name="Miyakawa K."/>
            <person name="Ise K."/>
            <person name="Suzuki Y."/>
            <person name="Anantharaman K."/>
            <person name="Probst A."/>
            <person name="Burstein D."/>
            <person name="Thomas B.C."/>
            <person name="Banfield J.F."/>
        </authorList>
    </citation>
    <scope>NUCLEOTIDE SEQUENCE [LARGE SCALE GENOMIC DNA]</scope>
    <source>
        <strain evidence="3">HGW-Actinobacteria-3</strain>
    </source>
</reference>
<comment type="similarity">
    <text evidence="1">Belongs to the enoyl-CoA hydratase/isomerase family.</text>
</comment>
<evidence type="ECO:0000259" key="2">
    <source>
        <dbReference type="Pfam" id="PF01575"/>
    </source>
</evidence>
<protein>
    <submittedName>
        <fullName evidence="3">Dehydratase</fullName>
    </submittedName>
</protein>
<feature type="domain" description="MaoC-like" evidence="2">
    <location>
        <begin position="18"/>
        <end position="117"/>
    </location>
</feature>
<gene>
    <name evidence="3" type="ORF">CVT63_02710</name>
</gene>
<dbReference type="Pfam" id="PF01575">
    <property type="entry name" value="MaoC_dehydratas"/>
    <property type="match status" value="1"/>
</dbReference>
<dbReference type="EMBL" id="PHEX01000015">
    <property type="protein sequence ID" value="PKQ28472.1"/>
    <property type="molecule type" value="Genomic_DNA"/>
</dbReference>
<organism evidence="3 4">
    <name type="scientific">Candidatus Anoxymicrobium japonicum</name>
    <dbReference type="NCBI Taxonomy" id="2013648"/>
    <lineage>
        <taxon>Bacteria</taxon>
        <taxon>Bacillati</taxon>
        <taxon>Actinomycetota</taxon>
        <taxon>Candidatus Geothermincolia</taxon>
        <taxon>Candidatus Geothermincolales</taxon>
        <taxon>Candidatus Anoxymicrobiaceae</taxon>
        <taxon>Candidatus Anoxymicrobium</taxon>
    </lineage>
</organism>
<dbReference type="InterPro" id="IPR002539">
    <property type="entry name" value="MaoC-like_dom"/>
</dbReference>
<evidence type="ECO:0000313" key="4">
    <source>
        <dbReference type="Proteomes" id="UP000233654"/>
    </source>
</evidence>
<proteinExistence type="inferred from homology"/>
<comment type="caution">
    <text evidence="3">The sequence shown here is derived from an EMBL/GenBank/DDBJ whole genome shotgun (WGS) entry which is preliminary data.</text>
</comment>
<dbReference type="PANTHER" id="PTHR43841:SF3">
    <property type="entry name" value="(3R)-HYDROXYACYL-ACP DEHYDRATASE SUBUNIT HADB"/>
    <property type="match status" value="1"/>
</dbReference>
<sequence length="139" mass="15065">MADITFDQVNVGDEIPDLEVTLEQMMLWMYAGASGDFNLIHVDKEFGEKVGLGGTIAHGLSSMARLGRCVTDWLGDPGALKHFNVRFASPARPGDTVTFWGKVTDKKVEEGRNLVTLEVGARIQDGTSVLTKGEAVVEL</sequence>
<dbReference type="PANTHER" id="PTHR43841">
    <property type="entry name" value="3-HYDROXYACYL-THIOESTER DEHYDRATASE HTDX-RELATED"/>
    <property type="match status" value="1"/>
</dbReference>
<dbReference type="AlphaFoldDB" id="A0A2N3G776"/>
<dbReference type="InterPro" id="IPR029069">
    <property type="entry name" value="HotDog_dom_sf"/>
</dbReference>
<name>A0A2N3G776_9ACTN</name>
<dbReference type="SUPFAM" id="SSF54637">
    <property type="entry name" value="Thioesterase/thiol ester dehydrase-isomerase"/>
    <property type="match status" value="1"/>
</dbReference>
<dbReference type="Proteomes" id="UP000233654">
    <property type="component" value="Unassembled WGS sequence"/>
</dbReference>